<dbReference type="Gene3D" id="3.30.1490.180">
    <property type="entry name" value="RNA polymerase ii"/>
    <property type="match status" value="1"/>
</dbReference>
<keyword evidence="6" id="KW-0804">Transcription</keyword>
<gene>
    <name evidence="9" type="primary">LOC113788690</name>
</gene>
<dbReference type="InterPro" id="IPR042102">
    <property type="entry name" value="RNA_pol_Rpb1_3_sf"/>
</dbReference>
<sequence length="372" mass="41825">MMGKRVNYAARTIIAPDCQIDTNEIGIPKEFAMKLSVPIFVNTLNIDEVCQRINNGATVYPGCNFLTYPSGRILDFIRKPLNETQKANLCNEIRSNLQASLDNLDKIEGKPFILRRHLKNGDTVLMNRQPSLHKPSILAHFVRVLENQKCFRLHYTNCSGYNADFDGDEMNLHCLQNPTAQVEAAILMNADTNYTNPRNGAPLRGLIQDHIVSGALLTVKGTFLRKDEYLQIIYSAVAKYVDKNVCIEPPTIFYPVQLWTGKQVISSLLKTIVDYAAMSLYGLNSNLKLDKSFTENYKGINLQSKSKTSVTAWRGIITTDNDEATVVIQNSELLQGVFDKTQYGASFNGLVHVCSDWEKALVLLRQRLRQAA</sequence>
<dbReference type="FunFam" id="2.40.40.20:FF:000019">
    <property type="entry name" value="DNA-directed RNA polymerase II subunit RPB1"/>
    <property type="match status" value="1"/>
</dbReference>
<evidence type="ECO:0000256" key="6">
    <source>
        <dbReference type="ARBA" id="ARBA00023163"/>
    </source>
</evidence>
<evidence type="ECO:0000313" key="9">
    <source>
        <dbReference type="RefSeq" id="XP_027193955.1"/>
    </source>
</evidence>
<reference evidence="9" key="1">
    <citation type="submission" date="2025-08" db="UniProtKB">
        <authorList>
            <consortium name="RefSeq"/>
        </authorList>
    </citation>
    <scope>IDENTIFICATION</scope>
    <source>
        <strain evidence="9">Airmid</strain>
    </source>
</reference>
<dbReference type="SMART" id="SM00663">
    <property type="entry name" value="RPOLA_N"/>
    <property type="match status" value="1"/>
</dbReference>
<dbReference type="Pfam" id="PF00623">
    <property type="entry name" value="RNA_pol_Rpb1_2"/>
    <property type="match status" value="1"/>
</dbReference>
<name>A0A6P6XKB1_DERPT</name>
<protein>
    <recommendedName>
        <fullName evidence="2">DNA-directed RNA polymerase</fullName>
        <ecNumber evidence="2">2.7.7.6</ecNumber>
    </recommendedName>
</protein>
<comment type="similarity">
    <text evidence="1">Belongs to the RNA polymerase beta' chain family.</text>
</comment>
<dbReference type="InterPro" id="IPR007066">
    <property type="entry name" value="RNA_pol_Rpb1_3"/>
</dbReference>
<keyword evidence="3" id="KW-0240">DNA-directed RNA polymerase</keyword>
<evidence type="ECO:0000259" key="7">
    <source>
        <dbReference type="SMART" id="SM00663"/>
    </source>
</evidence>
<evidence type="ECO:0000256" key="5">
    <source>
        <dbReference type="ARBA" id="ARBA00022695"/>
    </source>
</evidence>
<dbReference type="GO" id="GO:0006351">
    <property type="term" value="P:DNA-templated transcription"/>
    <property type="evidence" value="ECO:0007669"/>
    <property type="project" value="InterPro"/>
</dbReference>
<dbReference type="GO" id="GO:0003899">
    <property type="term" value="F:DNA-directed RNA polymerase activity"/>
    <property type="evidence" value="ECO:0007669"/>
    <property type="project" value="UniProtKB-EC"/>
</dbReference>
<evidence type="ECO:0000256" key="2">
    <source>
        <dbReference type="ARBA" id="ARBA00012418"/>
    </source>
</evidence>
<dbReference type="EC" id="2.7.7.6" evidence="2"/>
<feature type="domain" description="RNA polymerase N-terminal" evidence="7">
    <location>
        <begin position="1"/>
        <end position="218"/>
    </location>
</feature>
<dbReference type="GO" id="GO:0005736">
    <property type="term" value="C:RNA polymerase I complex"/>
    <property type="evidence" value="ECO:0007669"/>
    <property type="project" value="TreeGrafter"/>
</dbReference>
<keyword evidence="5" id="KW-0548">Nucleotidyltransferase</keyword>
<evidence type="ECO:0000256" key="3">
    <source>
        <dbReference type="ARBA" id="ARBA00022478"/>
    </source>
</evidence>
<evidence type="ECO:0000256" key="4">
    <source>
        <dbReference type="ARBA" id="ARBA00022679"/>
    </source>
</evidence>
<proteinExistence type="inferred from homology"/>
<evidence type="ECO:0000256" key="1">
    <source>
        <dbReference type="ARBA" id="ARBA00006460"/>
    </source>
</evidence>
<dbReference type="Proteomes" id="UP000515146">
    <property type="component" value="Unplaced"/>
</dbReference>
<dbReference type="AlphaFoldDB" id="A0A6P6XKB1"/>
<dbReference type="InParanoid" id="A0A6P6XKB1"/>
<keyword evidence="8" id="KW-1185">Reference proteome</keyword>
<dbReference type="InterPro" id="IPR000722">
    <property type="entry name" value="RNA_pol_asu"/>
</dbReference>
<dbReference type="PANTHER" id="PTHR19376">
    <property type="entry name" value="DNA-DIRECTED RNA POLYMERASE"/>
    <property type="match status" value="1"/>
</dbReference>
<dbReference type="Gene3D" id="2.40.40.20">
    <property type="match status" value="1"/>
</dbReference>
<dbReference type="SUPFAM" id="SSF64484">
    <property type="entry name" value="beta and beta-prime subunits of DNA dependent RNA-polymerase"/>
    <property type="match status" value="1"/>
</dbReference>
<dbReference type="InterPro" id="IPR006592">
    <property type="entry name" value="RNA_pol_N"/>
</dbReference>
<dbReference type="Pfam" id="PF04983">
    <property type="entry name" value="RNA_pol_Rpb1_3"/>
    <property type="match status" value="1"/>
</dbReference>
<dbReference type="RefSeq" id="XP_027193955.1">
    <property type="nucleotide sequence ID" value="XM_027338154.1"/>
</dbReference>
<dbReference type="Gene3D" id="1.10.274.100">
    <property type="entry name" value="RNA polymerase Rpb1, domain 3"/>
    <property type="match status" value="1"/>
</dbReference>
<organism evidence="8 9">
    <name type="scientific">Dermatophagoides pteronyssinus</name>
    <name type="common">European house dust mite</name>
    <dbReference type="NCBI Taxonomy" id="6956"/>
    <lineage>
        <taxon>Eukaryota</taxon>
        <taxon>Metazoa</taxon>
        <taxon>Ecdysozoa</taxon>
        <taxon>Arthropoda</taxon>
        <taxon>Chelicerata</taxon>
        <taxon>Arachnida</taxon>
        <taxon>Acari</taxon>
        <taxon>Acariformes</taxon>
        <taxon>Sarcoptiformes</taxon>
        <taxon>Astigmata</taxon>
        <taxon>Psoroptidia</taxon>
        <taxon>Analgoidea</taxon>
        <taxon>Pyroglyphidae</taxon>
        <taxon>Dermatophagoidinae</taxon>
        <taxon>Dermatophagoides</taxon>
    </lineage>
</organism>
<accession>A0A6P6XKB1</accession>
<dbReference type="GO" id="GO:0003677">
    <property type="term" value="F:DNA binding"/>
    <property type="evidence" value="ECO:0007669"/>
    <property type="project" value="InterPro"/>
</dbReference>
<keyword evidence="4" id="KW-0808">Transferase</keyword>
<dbReference type="OrthoDB" id="35661at2759"/>
<dbReference type="KEGG" id="dpte:113788690"/>
<dbReference type="InterPro" id="IPR045867">
    <property type="entry name" value="DNA-dir_RpoC_beta_prime"/>
</dbReference>
<evidence type="ECO:0000313" key="8">
    <source>
        <dbReference type="Proteomes" id="UP000515146"/>
    </source>
</evidence>
<dbReference type="PANTHER" id="PTHR19376:SF11">
    <property type="entry name" value="DNA-DIRECTED RNA POLYMERASE I SUBUNIT RPA1"/>
    <property type="match status" value="1"/>
</dbReference>